<dbReference type="PATRIC" id="fig|320778.3.peg.1213"/>
<keyword evidence="1" id="KW-0812">Transmembrane</keyword>
<keyword evidence="1" id="KW-0472">Membrane</keyword>
<feature type="transmembrane region" description="Helical" evidence="1">
    <location>
        <begin position="239"/>
        <end position="257"/>
    </location>
</feature>
<dbReference type="OrthoDB" id="6269527at2"/>
<sequence>MPLQTHFQGMKSHNTVMEKMDKITINDSSWFGATDFKGKKTLSPTSVIRLKVVSILYPLPFLLEGLYFISLVSLAILPFIYAKIWPPVLALIIYGATVPCYLLLRKSCIKRCYHVSGLSCLISHGKVELPPCHIMDVSESMEHQPRHPEPREPEPQGPQCLTVARTEIQNIVVSYWPTTRDVRTSYIPHALFIITASGRNILLKAGFFPIQQMLYLLVYFDYPLTFEKAKWSLVHTLRLMLIAFPVVAHIAVTGFLYKDYFL</sequence>
<feature type="transmembrane region" description="Helical" evidence="1">
    <location>
        <begin position="201"/>
        <end position="219"/>
    </location>
</feature>
<dbReference type="Proteomes" id="UP000035909">
    <property type="component" value="Unassembled WGS sequence"/>
</dbReference>
<keyword evidence="3" id="KW-1185">Reference proteome</keyword>
<keyword evidence="1" id="KW-1133">Transmembrane helix</keyword>
<feature type="transmembrane region" description="Helical" evidence="1">
    <location>
        <begin position="59"/>
        <end position="81"/>
    </location>
</feature>
<dbReference type="EMBL" id="LDOU01000005">
    <property type="protein sequence ID" value="KLV10905.1"/>
    <property type="molecule type" value="Genomic_DNA"/>
</dbReference>
<dbReference type="AlphaFoldDB" id="A0A0J1HH18"/>
<evidence type="ECO:0000313" key="3">
    <source>
        <dbReference type="Proteomes" id="UP000035909"/>
    </source>
</evidence>
<accession>A0A0J1HH18</accession>
<gene>
    <name evidence="2" type="ORF">ABT57_05610</name>
</gene>
<dbReference type="RefSeq" id="WP_047884204.1">
    <property type="nucleotide sequence ID" value="NZ_LDOU01000005.1"/>
</dbReference>
<evidence type="ECO:0000256" key="1">
    <source>
        <dbReference type="SAM" id="Phobius"/>
    </source>
</evidence>
<name>A0A0J1HH18_9GAMM</name>
<organism evidence="2 3">
    <name type="scientific">Photobacterium ganghwense</name>
    <dbReference type="NCBI Taxonomy" id="320778"/>
    <lineage>
        <taxon>Bacteria</taxon>
        <taxon>Pseudomonadati</taxon>
        <taxon>Pseudomonadota</taxon>
        <taxon>Gammaproteobacteria</taxon>
        <taxon>Vibrionales</taxon>
        <taxon>Vibrionaceae</taxon>
        <taxon>Photobacterium</taxon>
    </lineage>
</organism>
<protein>
    <submittedName>
        <fullName evidence="2">Uncharacterized protein</fullName>
    </submittedName>
</protein>
<evidence type="ECO:0000313" key="2">
    <source>
        <dbReference type="EMBL" id="KLV10905.1"/>
    </source>
</evidence>
<comment type="caution">
    <text evidence="2">The sequence shown here is derived from an EMBL/GenBank/DDBJ whole genome shotgun (WGS) entry which is preliminary data.</text>
</comment>
<feature type="transmembrane region" description="Helical" evidence="1">
    <location>
        <begin position="87"/>
        <end position="104"/>
    </location>
</feature>
<proteinExistence type="predicted"/>
<reference evidence="2 3" key="1">
    <citation type="submission" date="2015-05" db="EMBL/GenBank/DDBJ databases">
        <title>Photobacterium galathea sp. nov.</title>
        <authorList>
            <person name="Machado H."/>
            <person name="Gram L."/>
        </authorList>
    </citation>
    <scope>NUCLEOTIDE SEQUENCE [LARGE SCALE GENOMIC DNA]</scope>
    <source>
        <strain evidence="2 3">DSM 22954</strain>
    </source>
</reference>